<evidence type="ECO:0000313" key="3">
    <source>
        <dbReference type="EMBL" id="EAP87368.1"/>
    </source>
</evidence>
<dbReference type="Pfam" id="PF04784">
    <property type="entry name" value="DUF547"/>
    <property type="match status" value="1"/>
</dbReference>
<dbReference type="PANTHER" id="PTHR34386">
    <property type="entry name" value="GLUTAREDOXIN"/>
    <property type="match status" value="1"/>
</dbReference>
<dbReference type="KEGG" id="cat:CA2559_01395"/>
<dbReference type="AlphaFoldDB" id="A3U551"/>
<dbReference type="PANTHER" id="PTHR34386:SF1">
    <property type="entry name" value="GLUTAREDOXIN-LIKE PROTEIN NRDH"/>
    <property type="match status" value="1"/>
</dbReference>
<sequence>MKKLLLIALCILTGVSHAQSTASFFKKADLVFNTYVKQNKVDYKAISEDSDLLDDALNDAKNISVSLLNSKTYQAFWINTYNLLVIKGISDSYPIKSPLDIDGFFDTTTYSVGGKKVTLNDIENKLLREKFPNEPRFHFVLVCGALSCPPIIDHAYSPNFLDKQLQEQTVKAINNPNFLKVNDTSVAFSQIMEWYNEDFTKNGQSLIQFSNAFRSTKIPEDAKVTFYPYDWTLNDITK</sequence>
<name>A3U551_CROAH</name>
<proteinExistence type="predicted"/>
<dbReference type="InterPro" id="IPR051548">
    <property type="entry name" value="Grx-like_ET"/>
</dbReference>
<evidence type="ECO:0000259" key="2">
    <source>
        <dbReference type="Pfam" id="PF04784"/>
    </source>
</evidence>
<dbReference type="STRING" id="216432.CA2559_01395"/>
<gene>
    <name evidence="3" type="ordered locus">CA2559_01395</name>
</gene>
<dbReference type="RefSeq" id="WP_013186046.1">
    <property type="nucleotide sequence ID" value="NC_014230.1"/>
</dbReference>
<protein>
    <recommendedName>
        <fullName evidence="2">DUF547 domain-containing protein</fullName>
    </recommendedName>
</protein>
<dbReference type="EMBL" id="CP002046">
    <property type="protein sequence ID" value="EAP87368.1"/>
    <property type="molecule type" value="Genomic_DNA"/>
</dbReference>
<accession>A3U551</accession>
<feature type="chain" id="PRO_5002660420" description="DUF547 domain-containing protein" evidence="1">
    <location>
        <begin position="19"/>
        <end position="238"/>
    </location>
</feature>
<dbReference type="GO" id="GO:0045454">
    <property type="term" value="P:cell redox homeostasis"/>
    <property type="evidence" value="ECO:0007669"/>
    <property type="project" value="TreeGrafter"/>
</dbReference>
<dbReference type="InterPro" id="IPR006869">
    <property type="entry name" value="DUF547"/>
</dbReference>
<feature type="signal peptide" evidence="1">
    <location>
        <begin position="1"/>
        <end position="18"/>
    </location>
</feature>
<keyword evidence="1" id="KW-0732">Signal</keyword>
<dbReference type="eggNOG" id="COG0398">
    <property type="taxonomic scope" value="Bacteria"/>
</dbReference>
<reference evidence="3 4" key="1">
    <citation type="journal article" date="2010" name="J. Bacteriol.">
        <title>The complete genome sequence of Croceibacter atlanticus HTCC2559T.</title>
        <authorList>
            <person name="Oh H.M."/>
            <person name="Kang I."/>
            <person name="Ferriera S."/>
            <person name="Giovannoni S.J."/>
            <person name="Cho J.C."/>
        </authorList>
    </citation>
    <scope>NUCLEOTIDE SEQUENCE [LARGE SCALE GENOMIC DNA]</scope>
    <source>
        <strain evidence="4">ATCC BAA-628 / HTCC2559 / KCTC 12090</strain>
    </source>
</reference>
<dbReference type="Proteomes" id="UP000002297">
    <property type="component" value="Chromosome"/>
</dbReference>
<feature type="domain" description="DUF547" evidence="2">
    <location>
        <begin position="67"/>
        <end position="169"/>
    </location>
</feature>
<dbReference type="HOGENOM" id="CLU_054137_1_2_10"/>
<dbReference type="OrthoDB" id="526867at2"/>
<organism evidence="3 4">
    <name type="scientific">Croceibacter atlanticus (strain ATCC BAA-628 / JCM 21780 / CIP 108009 / IAM 15332 / KCTC 12090 / HTCC2559)</name>
    <dbReference type="NCBI Taxonomy" id="216432"/>
    <lineage>
        <taxon>Bacteria</taxon>
        <taxon>Pseudomonadati</taxon>
        <taxon>Bacteroidota</taxon>
        <taxon>Flavobacteriia</taxon>
        <taxon>Flavobacteriales</taxon>
        <taxon>Flavobacteriaceae</taxon>
        <taxon>Croceibacter</taxon>
    </lineage>
</organism>
<evidence type="ECO:0000313" key="4">
    <source>
        <dbReference type="Proteomes" id="UP000002297"/>
    </source>
</evidence>
<keyword evidence="4" id="KW-1185">Reference proteome</keyword>
<evidence type="ECO:0000256" key="1">
    <source>
        <dbReference type="SAM" id="SignalP"/>
    </source>
</evidence>
<dbReference type="GO" id="GO:0009055">
    <property type="term" value="F:electron transfer activity"/>
    <property type="evidence" value="ECO:0007669"/>
    <property type="project" value="TreeGrafter"/>
</dbReference>
<dbReference type="GeneID" id="89452080"/>